<protein>
    <submittedName>
        <fullName evidence="1">Uncharacterized protein</fullName>
    </submittedName>
</protein>
<keyword evidence="2" id="KW-1185">Reference proteome</keyword>
<dbReference type="EMBL" id="OK999980">
    <property type="protein sequence ID" value="UGL61896.1"/>
    <property type="molecule type" value="Genomic_DNA"/>
</dbReference>
<name>A0AAE8YK34_9CAUD</name>
<evidence type="ECO:0000313" key="1">
    <source>
        <dbReference type="EMBL" id="UGL61896.1"/>
    </source>
</evidence>
<organism evidence="1 2">
    <name type="scientific">Arthrobacter phage EastWest</name>
    <dbReference type="NCBI Taxonomy" id="2894292"/>
    <lineage>
        <taxon>Viruses</taxon>
        <taxon>Duplodnaviria</taxon>
        <taxon>Heunggongvirae</taxon>
        <taxon>Uroviricota</taxon>
        <taxon>Caudoviricetes</taxon>
        <taxon>Berryhillviridae</taxon>
        <taxon>Eastwestvirus</taxon>
        <taxon>Eastwestvirus eastwest</taxon>
    </lineage>
</organism>
<dbReference type="Proteomes" id="UP000827897">
    <property type="component" value="Segment"/>
</dbReference>
<proteinExistence type="predicted"/>
<evidence type="ECO:0000313" key="2">
    <source>
        <dbReference type="Proteomes" id="UP000827897"/>
    </source>
</evidence>
<reference evidence="1" key="1">
    <citation type="submission" date="2021-10" db="EMBL/GenBank/DDBJ databases">
        <authorList>
            <person name="Valenzuela N."/>
            <person name="Pablo J."/>
            <person name="Strother B."/>
            <person name="Cravalho Y."/>
            <person name="Barto Z."/>
            <person name="Kane C."/>
            <person name="Chong R.A."/>
            <person name="Kawasaki K."/>
            <person name="Cruz S."/>
            <person name="Porter M.L."/>
            <person name="Pearce R."/>
            <person name="Hohenstein G."/>
            <person name="Li K."/>
            <person name="Kaniho J."/>
            <person name="Sadones M."/>
            <person name="Hamlin F."/>
            <person name="Daniels M."/>
            <person name="McKee K."/>
            <person name="Reed F."/>
            <person name="Donachie S."/>
            <person name="Bollivar D.W."/>
            <person name="Garlena R.A."/>
            <person name="Russell D.A."/>
            <person name="Jacobs-Sera D."/>
            <person name="Hatfull G.F."/>
        </authorList>
    </citation>
    <scope>NUCLEOTIDE SEQUENCE</scope>
</reference>
<accession>A0AAE8YK34</accession>
<sequence length="171" mass="18175">MAEPLTWGVTVDEVSAFAPHIGLVDVSTAPAVPIDDVYGETAAGKITRSQVQGWIEDCAARVQLRLVKIARLIPDTTTATVLARACHDTTAVGAASYLVAAAHPSKAGLNDATSYSAELRQRFEDRLDELAAQLDAIVDEGDSTVVLPRTTMRAGASGNFPVELFPDGLRW</sequence>
<gene>
    <name evidence="1" type="primary">12</name>
    <name evidence="1" type="ORF">SEA_EASTWEST_12</name>
</gene>